<dbReference type="InterPro" id="IPR001307">
    <property type="entry name" value="Thiosulphate_STrfase_CS"/>
</dbReference>
<organism evidence="3">
    <name type="scientific">freshwater metagenome</name>
    <dbReference type="NCBI Taxonomy" id="449393"/>
    <lineage>
        <taxon>unclassified sequences</taxon>
        <taxon>metagenomes</taxon>
        <taxon>ecological metagenomes</taxon>
    </lineage>
</organism>
<dbReference type="SUPFAM" id="SSF52821">
    <property type="entry name" value="Rhodanese/Cell cycle control phosphatase"/>
    <property type="match status" value="2"/>
</dbReference>
<dbReference type="InterPro" id="IPR051126">
    <property type="entry name" value="Thiosulfate_sulfurtransferase"/>
</dbReference>
<dbReference type="GO" id="GO:0004792">
    <property type="term" value="F:thiosulfate-cyanide sulfurtransferase activity"/>
    <property type="evidence" value="ECO:0007669"/>
    <property type="project" value="InterPro"/>
</dbReference>
<proteinExistence type="predicted"/>
<feature type="domain" description="Rhodanese" evidence="2">
    <location>
        <begin position="49"/>
        <end position="162"/>
    </location>
</feature>
<reference evidence="3" key="1">
    <citation type="submission" date="2020-05" db="EMBL/GenBank/DDBJ databases">
        <authorList>
            <person name="Chiriac C."/>
            <person name="Salcher M."/>
            <person name="Ghai R."/>
            <person name="Kavagutti S V."/>
        </authorList>
    </citation>
    <scope>NUCLEOTIDE SEQUENCE</scope>
</reference>
<dbReference type="CDD" id="cd01449">
    <property type="entry name" value="TST_Repeat_2"/>
    <property type="match status" value="1"/>
</dbReference>
<keyword evidence="1" id="KW-0677">Repeat</keyword>
<dbReference type="PROSITE" id="PS00683">
    <property type="entry name" value="RHODANESE_2"/>
    <property type="match status" value="1"/>
</dbReference>
<dbReference type="Gene3D" id="3.40.250.10">
    <property type="entry name" value="Rhodanese-like domain"/>
    <property type="match status" value="2"/>
</dbReference>
<dbReference type="InterPro" id="IPR036873">
    <property type="entry name" value="Rhodanese-like_dom_sf"/>
</dbReference>
<dbReference type="SMART" id="SM00450">
    <property type="entry name" value="RHOD"/>
    <property type="match status" value="2"/>
</dbReference>
<dbReference type="Pfam" id="PF00581">
    <property type="entry name" value="Rhodanese"/>
    <property type="match status" value="2"/>
</dbReference>
<protein>
    <submittedName>
        <fullName evidence="3">Unannotated protein</fullName>
    </submittedName>
</protein>
<dbReference type="AlphaFoldDB" id="A0A6J6IIU1"/>
<dbReference type="CDD" id="cd01448">
    <property type="entry name" value="TST_Repeat_1"/>
    <property type="match status" value="1"/>
</dbReference>
<evidence type="ECO:0000313" key="3">
    <source>
        <dbReference type="EMBL" id="CAB4624416.1"/>
    </source>
</evidence>
<evidence type="ECO:0000259" key="2">
    <source>
        <dbReference type="PROSITE" id="PS50206"/>
    </source>
</evidence>
<dbReference type="PANTHER" id="PTHR43855:SF1">
    <property type="entry name" value="THIOSULFATE SULFURTRANSFERASE"/>
    <property type="match status" value="1"/>
</dbReference>
<evidence type="ECO:0000256" key="1">
    <source>
        <dbReference type="ARBA" id="ARBA00022737"/>
    </source>
</evidence>
<gene>
    <name evidence="3" type="ORF">UFOPK1909_00792</name>
</gene>
<feature type="domain" description="Rhodanese" evidence="2">
    <location>
        <begin position="197"/>
        <end position="314"/>
    </location>
</feature>
<dbReference type="InterPro" id="IPR001763">
    <property type="entry name" value="Rhodanese-like_dom"/>
</dbReference>
<accession>A0A6J6IIU1</accession>
<name>A0A6J6IIU1_9ZZZZ</name>
<dbReference type="PROSITE" id="PS50206">
    <property type="entry name" value="RHODANESE_3"/>
    <property type="match status" value="2"/>
</dbReference>
<sequence length="319" mass="33300">MAFSFKKTLSVVVASAIAVAAFVSPAQAVTTSTPTKALVSTSWLKVNLADKKIVVLHVGDADNSVYLRSHIEGAQFIDWKTQLANSSESKLKNGVVTLANFKTITKNLGINTDSTVVLYHEGKSINKATWGAWVFKLYGFADVRILDGGLAKWTADGNAVTLAAPAAKKAGNFVAKAASTKLRATITEVVAAAKNTTKTKPVIVDTRDAASYAGTSASTGLGTAPVAGHIASAKSIPTASIQNADGTFKSVAEIKAAYAAIGVNSKTNVLLYCGTGLLASASWFALTQVLGYTTVKNYDGSWFEFATIAPNELVEKAAN</sequence>
<dbReference type="PANTHER" id="PTHR43855">
    <property type="entry name" value="THIOSULFATE SULFURTRANSFERASE"/>
    <property type="match status" value="1"/>
</dbReference>
<dbReference type="EMBL" id="CAEZVD010000087">
    <property type="protein sequence ID" value="CAB4624416.1"/>
    <property type="molecule type" value="Genomic_DNA"/>
</dbReference>